<feature type="signal peptide" evidence="5">
    <location>
        <begin position="1"/>
        <end position="32"/>
    </location>
</feature>
<evidence type="ECO:0000256" key="2">
    <source>
        <dbReference type="ARBA" id="ARBA00022723"/>
    </source>
</evidence>
<dbReference type="InterPro" id="IPR011041">
    <property type="entry name" value="Quinoprot_gluc/sorb_DH_b-prop"/>
</dbReference>
<dbReference type="SUPFAM" id="SSF50952">
    <property type="entry name" value="Soluble quinoprotein glucose dehydrogenase"/>
    <property type="match status" value="1"/>
</dbReference>
<reference evidence="7 8" key="1">
    <citation type="submission" date="2019-02" db="EMBL/GenBank/DDBJ databases">
        <title>Deep-cultivation of Planctomycetes and their phenomic and genomic characterization uncovers novel biology.</title>
        <authorList>
            <person name="Wiegand S."/>
            <person name="Jogler M."/>
            <person name="Boedeker C."/>
            <person name="Pinto D."/>
            <person name="Vollmers J."/>
            <person name="Rivas-Marin E."/>
            <person name="Kohn T."/>
            <person name="Peeters S.H."/>
            <person name="Heuer A."/>
            <person name="Rast P."/>
            <person name="Oberbeckmann S."/>
            <person name="Bunk B."/>
            <person name="Jeske O."/>
            <person name="Meyerdierks A."/>
            <person name="Storesund J.E."/>
            <person name="Kallscheuer N."/>
            <person name="Luecker S."/>
            <person name="Lage O.M."/>
            <person name="Pohl T."/>
            <person name="Merkel B.J."/>
            <person name="Hornburger P."/>
            <person name="Mueller R.-W."/>
            <person name="Bruemmer F."/>
            <person name="Labrenz M."/>
            <person name="Spormann A.M."/>
            <person name="Op Den Camp H."/>
            <person name="Overmann J."/>
            <person name="Amann R."/>
            <person name="Jetten M.S.M."/>
            <person name="Mascher T."/>
            <person name="Medema M.H."/>
            <person name="Devos D.P."/>
            <person name="Kaster A.-K."/>
            <person name="Ovreas L."/>
            <person name="Rohde M."/>
            <person name="Galperin M.Y."/>
            <person name="Jogler C."/>
        </authorList>
    </citation>
    <scope>NUCLEOTIDE SEQUENCE [LARGE SCALE GENOMIC DNA]</scope>
    <source>
        <strain evidence="7 8">Pla123a</strain>
    </source>
</reference>
<proteinExistence type="predicted"/>
<dbReference type="Pfam" id="PF13442">
    <property type="entry name" value="Cytochrome_CBB3"/>
    <property type="match status" value="1"/>
</dbReference>
<dbReference type="GO" id="GO:0020037">
    <property type="term" value="F:heme binding"/>
    <property type="evidence" value="ECO:0007669"/>
    <property type="project" value="InterPro"/>
</dbReference>
<dbReference type="PANTHER" id="PTHR19328">
    <property type="entry name" value="HEDGEHOG-INTERACTING PROTEIN"/>
    <property type="match status" value="1"/>
</dbReference>
<gene>
    <name evidence="7" type="primary">yliI_2</name>
    <name evidence="7" type="ORF">Pla123a_17160</name>
</gene>
<evidence type="ECO:0000256" key="3">
    <source>
        <dbReference type="ARBA" id="ARBA00023004"/>
    </source>
</evidence>
<accession>A0A5C5YTD9</accession>
<dbReference type="SUPFAM" id="SSF46626">
    <property type="entry name" value="Cytochrome c"/>
    <property type="match status" value="1"/>
</dbReference>
<name>A0A5C5YTD9_9BACT</name>
<evidence type="ECO:0000256" key="4">
    <source>
        <dbReference type="PROSITE-ProRule" id="PRU00433"/>
    </source>
</evidence>
<protein>
    <submittedName>
        <fullName evidence="7">Soluble aldose sugar dehydrogenase YliI</fullName>
        <ecNumber evidence="7">1.1.5.-</ecNumber>
    </submittedName>
</protein>
<keyword evidence="2 4" id="KW-0479">Metal-binding</keyword>
<evidence type="ECO:0000313" key="7">
    <source>
        <dbReference type="EMBL" id="TWT77917.1"/>
    </source>
</evidence>
<evidence type="ECO:0000256" key="1">
    <source>
        <dbReference type="ARBA" id="ARBA00022617"/>
    </source>
</evidence>
<dbReference type="InterPro" id="IPR011042">
    <property type="entry name" value="6-blade_b-propeller_TolB-like"/>
</dbReference>
<dbReference type="GO" id="GO:0046872">
    <property type="term" value="F:metal ion binding"/>
    <property type="evidence" value="ECO:0007669"/>
    <property type="project" value="UniProtKB-KW"/>
</dbReference>
<keyword evidence="7" id="KW-0560">Oxidoreductase</keyword>
<dbReference type="PANTHER" id="PTHR19328:SF75">
    <property type="entry name" value="ALDOSE SUGAR DEHYDROGENASE YLII"/>
    <property type="match status" value="1"/>
</dbReference>
<dbReference type="PROSITE" id="PS51007">
    <property type="entry name" value="CYTC"/>
    <property type="match status" value="1"/>
</dbReference>
<sequence length="490" mass="54251" precursor="true">MKLLPVMPALRSRLALSMVACLVLAVAPIAAAQQQAKPAENESTEAIYQRFCASCHGKDLTGAGAQSMVDGVWQFGSGNGSLFRNIKFGITSRGMPEYQHALSDRQINDLVGFIMKAQDRADVEPPPLPEKLETRHYDVGVAKWIDGGLQAPWALVFIDDHRAIISERPGRLRMVTDGKLNPEPVRGTPNCLPEGQGGYMDVALDPDYANNGWVYLSYSDPWTNDQGKVLSMTRVARGKIVDNEWTESQDVYRAANEAYSDTRHHYGSRIAFDHEGRMLLGVGERGAQDLAQDLQRPNGKIHRVWPDGRIPDDNPYADGKQGLKTVYSYGHRNPQGLAVHPETGEIWETEHGPMGGDEVNLVLKGENYGWPLASYGINYDGNIITENMTLEGTRQPVSYWVPSIAVCGTRFCVGDEFPRWQHNLLVGGLAYEELRRLVVAQGRVLHQEVLLKNAGRVRDVACDPSGAVYVVLNNPDIVLKLTNLGRALRQ</sequence>
<dbReference type="GO" id="GO:0009055">
    <property type="term" value="F:electron transfer activity"/>
    <property type="evidence" value="ECO:0007669"/>
    <property type="project" value="InterPro"/>
</dbReference>
<dbReference type="EC" id="1.1.5.-" evidence="7"/>
<organism evidence="7 8">
    <name type="scientific">Posidoniimonas polymericola</name>
    <dbReference type="NCBI Taxonomy" id="2528002"/>
    <lineage>
        <taxon>Bacteria</taxon>
        <taxon>Pseudomonadati</taxon>
        <taxon>Planctomycetota</taxon>
        <taxon>Planctomycetia</taxon>
        <taxon>Pirellulales</taxon>
        <taxon>Lacipirellulaceae</taxon>
        <taxon>Posidoniimonas</taxon>
    </lineage>
</organism>
<dbReference type="InterPro" id="IPR009056">
    <property type="entry name" value="Cyt_c-like_dom"/>
</dbReference>
<feature type="chain" id="PRO_5022796794" evidence="5">
    <location>
        <begin position="33"/>
        <end position="490"/>
    </location>
</feature>
<dbReference type="OrthoDB" id="9770183at2"/>
<feature type="domain" description="Cytochrome c" evidence="6">
    <location>
        <begin position="39"/>
        <end position="118"/>
    </location>
</feature>
<dbReference type="InterPro" id="IPR036909">
    <property type="entry name" value="Cyt_c-like_dom_sf"/>
</dbReference>
<keyword evidence="8" id="KW-1185">Reference proteome</keyword>
<dbReference type="InterPro" id="IPR012938">
    <property type="entry name" value="Glc/Sorbosone_DH"/>
</dbReference>
<dbReference type="GO" id="GO:0016491">
    <property type="term" value="F:oxidoreductase activity"/>
    <property type="evidence" value="ECO:0007669"/>
    <property type="project" value="UniProtKB-KW"/>
</dbReference>
<keyword evidence="1 4" id="KW-0349">Heme</keyword>
<evidence type="ECO:0000259" key="6">
    <source>
        <dbReference type="PROSITE" id="PS51007"/>
    </source>
</evidence>
<dbReference type="Gene3D" id="1.10.760.10">
    <property type="entry name" value="Cytochrome c-like domain"/>
    <property type="match status" value="1"/>
</dbReference>
<keyword evidence="5" id="KW-0732">Signal</keyword>
<dbReference type="Proteomes" id="UP000318478">
    <property type="component" value="Unassembled WGS sequence"/>
</dbReference>
<dbReference type="RefSeq" id="WP_146585841.1">
    <property type="nucleotide sequence ID" value="NZ_SJPO01000003.1"/>
</dbReference>
<dbReference type="Gene3D" id="2.120.10.30">
    <property type="entry name" value="TolB, C-terminal domain"/>
    <property type="match status" value="1"/>
</dbReference>
<evidence type="ECO:0000313" key="8">
    <source>
        <dbReference type="Proteomes" id="UP000318478"/>
    </source>
</evidence>
<comment type="caution">
    <text evidence="7">The sequence shown here is derived from an EMBL/GenBank/DDBJ whole genome shotgun (WGS) entry which is preliminary data.</text>
</comment>
<dbReference type="AlphaFoldDB" id="A0A5C5YTD9"/>
<evidence type="ECO:0000256" key="5">
    <source>
        <dbReference type="SAM" id="SignalP"/>
    </source>
</evidence>
<keyword evidence="3 4" id="KW-0408">Iron</keyword>
<dbReference type="Pfam" id="PF07995">
    <property type="entry name" value="GSDH"/>
    <property type="match status" value="1"/>
</dbReference>
<dbReference type="EMBL" id="SJPO01000003">
    <property type="protein sequence ID" value="TWT77917.1"/>
    <property type="molecule type" value="Genomic_DNA"/>
</dbReference>